<name>A0A8J5UQ37_9HYME</name>
<feature type="non-terminal residue" evidence="1">
    <location>
        <position position="1"/>
    </location>
</feature>
<evidence type="ECO:0000313" key="2">
    <source>
        <dbReference type="Proteomes" id="UP000729913"/>
    </source>
</evidence>
<organism evidence="1 2">
    <name type="scientific">Cotesia typhae</name>
    <dbReference type="NCBI Taxonomy" id="2053667"/>
    <lineage>
        <taxon>Eukaryota</taxon>
        <taxon>Metazoa</taxon>
        <taxon>Ecdysozoa</taxon>
        <taxon>Arthropoda</taxon>
        <taxon>Hexapoda</taxon>
        <taxon>Insecta</taxon>
        <taxon>Pterygota</taxon>
        <taxon>Neoptera</taxon>
        <taxon>Endopterygota</taxon>
        <taxon>Hymenoptera</taxon>
        <taxon>Apocrita</taxon>
        <taxon>Ichneumonoidea</taxon>
        <taxon>Braconidae</taxon>
        <taxon>Microgastrinae</taxon>
        <taxon>Cotesia</taxon>
    </lineage>
</organism>
<dbReference type="Proteomes" id="UP000729913">
    <property type="component" value="Unassembled WGS sequence"/>
</dbReference>
<comment type="caution">
    <text evidence="1">The sequence shown here is derived from an EMBL/GenBank/DDBJ whole genome shotgun (WGS) entry which is preliminary data.</text>
</comment>
<proteinExistence type="predicted"/>
<reference evidence="1" key="1">
    <citation type="submission" date="2020-03" db="EMBL/GenBank/DDBJ databases">
        <authorList>
            <person name="Chebbi M.A."/>
            <person name="Drezen J.M."/>
        </authorList>
    </citation>
    <scope>NUCLEOTIDE SEQUENCE</scope>
    <source>
        <tissue evidence="1">Whole body</tissue>
    </source>
</reference>
<dbReference type="OrthoDB" id="7697573at2759"/>
<evidence type="ECO:0000313" key="1">
    <source>
        <dbReference type="EMBL" id="KAG8035597.1"/>
    </source>
</evidence>
<reference evidence="1" key="2">
    <citation type="submission" date="2021-04" db="EMBL/GenBank/DDBJ databases">
        <title>Genome-wide patterns of bracovirus chromosomal integration into multiple host tissues during parasitism.</title>
        <authorList>
            <person name="Chebbi M.A.C."/>
        </authorList>
    </citation>
    <scope>NUCLEOTIDE SEQUENCE</scope>
    <source>
        <tissue evidence="1">Whole body</tissue>
    </source>
</reference>
<keyword evidence="2" id="KW-1185">Reference proteome</keyword>
<dbReference type="AlphaFoldDB" id="A0A8J5UQ37"/>
<protein>
    <submittedName>
        <fullName evidence="1">Uncharacterized protein</fullName>
    </submittedName>
</protein>
<accession>A0A8J5UQ37</accession>
<gene>
    <name evidence="1" type="ORF">G9C98_001025</name>
</gene>
<dbReference type="EMBL" id="JAAOIC020000054">
    <property type="protein sequence ID" value="KAG8035597.1"/>
    <property type="molecule type" value="Genomic_DNA"/>
</dbReference>
<sequence length="100" mass="11146">AHFQLLGASMGEYVIQTGLDLVIDLCEMINEPIILNYILRVSGFSADDCPPSPGIYGCQEFSVPTDILPDGFTPNKYLIVGEYLYGEEKLLVCYLYCNIQ</sequence>